<proteinExistence type="inferred from homology"/>
<organism evidence="5 6">
    <name type="scientific">Mangrovactinospora gilvigrisea</name>
    <dbReference type="NCBI Taxonomy" id="1428644"/>
    <lineage>
        <taxon>Bacteria</taxon>
        <taxon>Bacillati</taxon>
        <taxon>Actinomycetota</taxon>
        <taxon>Actinomycetes</taxon>
        <taxon>Kitasatosporales</taxon>
        <taxon>Streptomycetaceae</taxon>
        <taxon>Mangrovactinospora</taxon>
    </lineage>
</organism>
<dbReference type="Pfam" id="PF01547">
    <property type="entry name" value="SBP_bac_1"/>
    <property type="match status" value="1"/>
</dbReference>
<dbReference type="SUPFAM" id="SSF53850">
    <property type="entry name" value="Periplasmic binding protein-like II"/>
    <property type="match status" value="1"/>
</dbReference>
<dbReference type="AlphaFoldDB" id="A0A1J7CAI2"/>
<dbReference type="EMBL" id="MLCF01000020">
    <property type="protein sequence ID" value="OIV38524.1"/>
    <property type="molecule type" value="Genomic_DNA"/>
</dbReference>
<dbReference type="PANTHER" id="PTHR30061:SF50">
    <property type="entry name" value="MALTOSE_MALTODEXTRIN-BINDING PERIPLASMIC PROTEIN"/>
    <property type="match status" value="1"/>
</dbReference>
<accession>A0A1J7CAI2</accession>
<evidence type="ECO:0000313" key="5">
    <source>
        <dbReference type="EMBL" id="OIV38524.1"/>
    </source>
</evidence>
<dbReference type="STRING" id="1428644.BIV57_05365"/>
<gene>
    <name evidence="5" type="ORF">BIV57_05365</name>
</gene>
<evidence type="ECO:0000256" key="1">
    <source>
        <dbReference type="ARBA" id="ARBA00008520"/>
    </source>
</evidence>
<dbReference type="GO" id="GO:0015768">
    <property type="term" value="P:maltose transport"/>
    <property type="evidence" value="ECO:0007669"/>
    <property type="project" value="TreeGrafter"/>
</dbReference>
<evidence type="ECO:0000256" key="2">
    <source>
        <dbReference type="ARBA" id="ARBA00022448"/>
    </source>
</evidence>
<dbReference type="Gene3D" id="3.40.190.10">
    <property type="entry name" value="Periplasmic binding protein-like II"/>
    <property type="match status" value="1"/>
</dbReference>
<dbReference type="PANTHER" id="PTHR30061">
    <property type="entry name" value="MALTOSE-BINDING PERIPLASMIC PROTEIN"/>
    <property type="match status" value="1"/>
</dbReference>
<dbReference type="GO" id="GO:0055052">
    <property type="term" value="C:ATP-binding cassette (ABC) transporter complex, substrate-binding subunit-containing"/>
    <property type="evidence" value="ECO:0007669"/>
    <property type="project" value="TreeGrafter"/>
</dbReference>
<name>A0A1J7CAI2_9ACTN</name>
<evidence type="ECO:0000313" key="6">
    <source>
        <dbReference type="Proteomes" id="UP000243342"/>
    </source>
</evidence>
<dbReference type="InterPro" id="IPR006059">
    <property type="entry name" value="SBP"/>
</dbReference>
<dbReference type="PROSITE" id="PS51257">
    <property type="entry name" value="PROKAR_LIPOPROTEIN"/>
    <property type="match status" value="1"/>
</dbReference>
<dbReference type="GO" id="GO:0042956">
    <property type="term" value="P:maltodextrin transmembrane transport"/>
    <property type="evidence" value="ECO:0007669"/>
    <property type="project" value="TreeGrafter"/>
</dbReference>
<feature type="chain" id="PRO_5038332516" evidence="4">
    <location>
        <begin position="22"/>
        <end position="429"/>
    </location>
</feature>
<comment type="similarity">
    <text evidence="1">Belongs to the bacterial solute-binding protein 1 family.</text>
</comment>
<dbReference type="Proteomes" id="UP000243342">
    <property type="component" value="Unassembled WGS sequence"/>
</dbReference>
<evidence type="ECO:0000256" key="3">
    <source>
        <dbReference type="ARBA" id="ARBA00022729"/>
    </source>
</evidence>
<keyword evidence="3 4" id="KW-0732">Signal</keyword>
<dbReference type="GO" id="GO:1901982">
    <property type="term" value="F:maltose binding"/>
    <property type="evidence" value="ECO:0007669"/>
    <property type="project" value="TreeGrafter"/>
</dbReference>
<feature type="signal peptide" evidence="4">
    <location>
        <begin position="1"/>
        <end position="21"/>
    </location>
</feature>
<reference evidence="5 6" key="1">
    <citation type="submission" date="2016-10" db="EMBL/GenBank/DDBJ databases">
        <title>Genome sequence of Streptomyces gilvigriseus MUSC 26.</title>
        <authorList>
            <person name="Lee L.-H."/>
            <person name="Ser H.-L."/>
        </authorList>
    </citation>
    <scope>NUCLEOTIDE SEQUENCE [LARGE SCALE GENOMIC DNA]</scope>
    <source>
        <strain evidence="5 6">MUSC 26</strain>
    </source>
</reference>
<keyword evidence="2" id="KW-0813">Transport</keyword>
<sequence length="429" mass="45430">MSRRKSMALAGALLLSAGAAACSPSSGGSSSNSAKGTTTVTFRLWDDQVAKAYRQSFAQFQKANPKIHVDVQVVPWANYFTKLTSDVGGGNPPDIFWTNTSNFGIYADNHQLLDVGTPLKDEQSGWQKSVTDLYTRNGTVWGVPQLWDSIALYYNKDLVKKAGVNPADLTWDPTGKNDTFLAAAKKLTKGSGAGAQYGFNASYDGQAIYWDFAGSNGGVWQKGDRFADADPKTEQAIQYVVNLINKEKVSPPAADTNTNGNKTLQLFTQGKIALFQSGPYNLQNIRQGAKFSWGIAPMLKGPAGRVGVIHGVSALASAKTPHKAATLKVMRWLGSAQGQQAIASGGYAFPGVKADQAAFVGYWKKQGQDVSPFVAAADGTTFPAPLGPKVQAGATAMDPILQQVFLGRTPVAKGLQQAQTAGNKAIAGG</sequence>
<keyword evidence="6" id="KW-1185">Reference proteome</keyword>
<comment type="caution">
    <text evidence="5">The sequence shown here is derived from an EMBL/GenBank/DDBJ whole genome shotgun (WGS) entry which is preliminary data.</text>
</comment>
<dbReference type="CDD" id="cd13585">
    <property type="entry name" value="PBP2_TMBP_like"/>
    <property type="match status" value="1"/>
</dbReference>
<evidence type="ECO:0000256" key="4">
    <source>
        <dbReference type="SAM" id="SignalP"/>
    </source>
</evidence>
<protein>
    <submittedName>
        <fullName evidence="5">ABC transporter substrate-binding protein</fullName>
    </submittedName>
</protein>